<accession>A0AB40AH92</accession>
<feature type="region of interest" description="Disordered" evidence="9">
    <location>
        <begin position="1178"/>
        <end position="1200"/>
    </location>
</feature>
<dbReference type="CDD" id="cd01647">
    <property type="entry name" value="RT_LTR"/>
    <property type="match status" value="1"/>
</dbReference>
<feature type="region of interest" description="Disordered" evidence="9">
    <location>
        <begin position="250"/>
        <end position="270"/>
    </location>
</feature>
<dbReference type="Gene3D" id="3.10.10.10">
    <property type="entry name" value="HIV Type 1 Reverse Transcriptase, subunit A, domain 1"/>
    <property type="match status" value="1"/>
</dbReference>
<gene>
    <name evidence="12" type="primary">LOC120249768</name>
</gene>
<evidence type="ECO:0000256" key="1">
    <source>
        <dbReference type="ARBA" id="ARBA00012493"/>
    </source>
</evidence>
<dbReference type="CDD" id="cd00303">
    <property type="entry name" value="retropepsin_like"/>
    <property type="match status" value="1"/>
</dbReference>
<dbReference type="InterPro" id="IPR041373">
    <property type="entry name" value="RT_RNaseH"/>
</dbReference>
<dbReference type="GeneID" id="120249768"/>
<dbReference type="SUPFAM" id="SSF56672">
    <property type="entry name" value="DNA/RNA polymerases"/>
    <property type="match status" value="1"/>
</dbReference>
<keyword evidence="4" id="KW-0548">Nucleotidyltransferase</keyword>
<reference evidence="12" key="1">
    <citation type="submission" date="2025-08" db="UniProtKB">
        <authorList>
            <consortium name="RefSeq"/>
        </authorList>
    </citation>
    <scope>IDENTIFICATION</scope>
</reference>
<dbReference type="SUPFAM" id="SSF50630">
    <property type="entry name" value="Acid proteases"/>
    <property type="match status" value="1"/>
</dbReference>
<feature type="compositionally biased region" description="Pro residues" evidence="9">
    <location>
        <begin position="72"/>
        <end position="89"/>
    </location>
</feature>
<feature type="region of interest" description="Disordered" evidence="9">
    <location>
        <begin position="324"/>
        <end position="353"/>
    </location>
</feature>
<name>A0AB40AH92_DIOCR</name>
<dbReference type="InterPro" id="IPR050951">
    <property type="entry name" value="Retrovirus_Pol_polyprotein"/>
</dbReference>
<dbReference type="CDD" id="cd09274">
    <property type="entry name" value="RNase_HI_RT_Ty3"/>
    <property type="match status" value="1"/>
</dbReference>
<dbReference type="Gene3D" id="1.10.340.70">
    <property type="match status" value="1"/>
</dbReference>
<dbReference type="InterPro" id="IPR041588">
    <property type="entry name" value="Integrase_H2C2"/>
</dbReference>
<dbReference type="Gene3D" id="3.30.70.270">
    <property type="match status" value="2"/>
</dbReference>
<dbReference type="AlphaFoldDB" id="A0AB40AH92"/>
<sequence length="1200" mass="132458">MTEGMVTRSRALDDQLSNLTELVTKQDAKMDALSVTVQQHAETFEMLQKSLASQQAVMADMMVKLARSDKAPPCPTPPQPPLLPLPPGPVTTASSHTALLGPQPTGPSRLPRLEIPPFSGEDVTEGHHCCILYGWTGPTMVPVDTPNKADGIVGGIRSPTGASVWAVHFHQPPAPTVQTEAAVHRGEAMSSGFECLSSRTTKLCPASLLNCFLSGLREDIQRELYILRPNDLHEAVGLAKLVEEKCNAGRPSIPYNRPQPHRPPTTAAGARLPNLPVKRLTSTEMAARREKGLCFNCDAKFVPGHKCSPPQFLCLMVDVAEEEPPDDSVPQAVLDPEDDEGTPVTGGESSPSISFDALTGQVIPSTLKIAGSVNGRDVVVLIDGGSTNNFIQGRLAEHLSLTVQPSPHLRVTVGNGESVGCGGQSRQVSLKLGATDFTVDLLLLPIYGADLVLGVQWLSGLGPVLFDYHDLWMEFDHRGSRIRLHGLSHPTLNYISPSALAKTGHVHQTAQYWHLEVDHADSSVEPKVGPQAPREFVSSLRDILLQFSDIFSRPSGLPPPRPLDHRIPLLPGMTPINVKPYRYPYFQKAEIEKLVGEMITEGVIRPSSSLYSAPVLLVKKGDGSWRFCVDYHALNAVTVKDRFPIPTVEELFDELAGAQIFSKLDLRAGFHQVRIHPPDIEKTAFRTHEGHYEFRVMPFGLTNAPSTFQALMKLVFKDVLRRFVLVFFDDILVYSPDWGSHVKHLQAVFTLLCSHRLFAKQQKCEFGSIEIGYLGHRVSGLGVAVDPSKIATILEWPSPRSVRELRAFLGLTGYYQHFIRHYASLAVPLTNLLRKEAFVWSPEASTAFQNLKASLTETLVLQLPDFSHPFEVQTDASGSGIGAVLAQKGRPIAFFSKPLSSKLRASSTYSREMFAITESIKKWRHYLLGRRFTVLTDHQSLRALVHQTIQTPEQQHWLTKLLGYDFDILYKPGALNGPADALSRLHSPAIHAISASTRPLTALWDALRQSYTSHPALTKLFRSVQDHPDNHPHHSIKDGVLLYKDRALVPAESALQQLLLAEFHNSAIGGHAGIQRTYARLASVFYWPELCRSVKEFVNRCTVCQTTKPFNIAPQGLLQPLPILGKIWDSLSLDFITQLPPSSGKNHYHGSRRSTIQERPFLGLRVPRVQTPKLLLSSSETSYDSMGSRPPSYLTETPSL</sequence>
<dbReference type="GO" id="GO:0006508">
    <property type="term" value="P:proteolysis"/>
    <property type="evidence" value="ECO:0007669"/>
    <property type="project" value="UniProtKB-KW"/>
</dbReference>
<evidence type="ECO:0000256" key="5">
    <source>
        <dbReference type="ARBA" id="ARBA00022722"/>
    </source>
</evidence>
<dbReference type="Proteomes" id="UP001515500">
    <property type="component" value="Chromosome 3"/>
</dbReference>
<organism evidence="11 12">
    <name type="scientific">Dioscorea cayennensis subsp. rotundata</name>
    <name type="common">White Guinea yam</name>
    <name type="synonym">Dioscorea rotundata</name>
    <dbReference type="NCBI Taxonomy" id="55577"/>
    <lineage>
        <taxon>Eukaryota</taxon>
        <taxon>Viridiplantae</taxon>
        <taxon>Streptophyta</taxon>
        <taxon>Embryophyta</taxon>
        <taxon>Tracheophyta</taxon>
        <taxon>Spermatophyta</taxon>
        <taxon>Magnoliopsida</taxon>
        <taxon>Liliopsida</taxon>
        <taxon>Dioscoreales</taxon>
        <taxon>Dioscoreaceae</taxon>
        <taxon>Dioscorea</taxon>
    </lineage>
</organism>
<dbReference type="Pfam" id="PF00078">
    <property type="entry name" value="RVT_1"/>
    <property type="match status" value="1"/>
</dbReference>
<dbReference type="RefSeq" id="XP_039114345.1">
    <property type="nucleotide sequence ID" value="XM_039258411.1"/>
</dbReference>
<dbReference type="Pfam" id="PF17921">
    <property type="entry name" value="Integrase_H2C2"/>
    <property type="match status" value="1"/>
</dbReference>
<keyword evidence="8" id="KW-0695">RNA-directed DNA polymerase</keyword>
<keyword evidence="5" id="KW-0540">Nuclease</keyword>
<protein>
    <recommendedName>
        <fullName evidence="1">RNA-directed DNA polymerase</fullName>
        <ecNumber evidence="1">2.7.7.49</ecNumber>
    </recommendedName>
</protein>
<evidence type="ECO:0000259" key="10">
    <source>
        <dbReference type="PROSITE" id="PS50878"/>
    </source>
</evidence>
<feature type="domain" description="Reverse transcriptase" evidence="10">
    <location>
        <begin position="599"/>
        <end position="778"/>
    </location>
</feature>
<evidence type="ECO:0000256" key="9">
    <source>
        <dbReference type="SAM" id="MobiDB-lite"/>
    </source>
</evidence>
<evidence type="ECO:0000256" key="8">
    <source>
        <dbReference type="ARBA" id="ARBA00022918"/>
    </source>
</evidence>
<keyword evidence="7" id="KW-0378">Hydrolase</keyword>
<dbReference type="InterPro" id="IPR021109">
    <property type="entry name" value="Peptidase_aspartic_dom_sf"/>
</dbReference>
<evidence type="ECO:0000256" key="2">
    <source>
        <dbReference type="ARBA" id="ARBA00022670"/>
    </source>
</evidence>
<keyword evidence="11" id="KW-1185">Reference proteome</keyword>
<dbReference type="FunFam" id="3.10.10.10:FF:000007">
    <property type="entry name" value="Retrovirus-related Pol polyprotein from transposon 17.6-like Protein"/>
    <property type="match status" value="1"/>
</dbReference>
<dbReference type="EC" id="2.7.7.49" evidence="1"/>
<evidence type="ECO:0000313" key="12">
    <source>
        <dbReference type="RefSeq" id="XP_039114345.1"/>
    </source>
</evidence>
<dbReference type="Gene3D" id="2.40.70.10">
    <property type="entry name" value="Acid Proteases"/>
    <property type="match status" value="1"/>
</dbReference>
<dbReference type="GO" id="GO:0003964">
    <property type="term" value="F:RNA-directed DNA polymerase activity"/>
    <property type="evidence" value="ECO:0007669"/>
    <property type="project" value="UniProtKB-KW"/>
</dbReference>
<keyword evidence="6" id="KW-0255">Endonuclease</keyword>
<dbReference type="InterPro" id="IPR043502">
    <property type="entry name" value="DNA/RNA_pol_sf"/>
</dbReference>
<dbReference type="PANTHER" id="PTHR37984">
    <property type="entry name" value="PROTEIN CBG26694"/>
    <property type="match status" value="1"/>
</dbReference>
<keyword evidence="3" id="KW-0808">Transferase</keyword>
<dbReference type="FunFam" id="1.10.340.70:FF:000001">
    <property type="entry name" value="Retrovirus-related Pol polyprotein from transposon gypsy-like Protein"/>
    <property type="match status" value="1"/>
</dbReference>
<dbReference type="PROSITE" id="PS50878">
    <property type="entry name" value="RT_POL"/>
    <property type="match status" value="1"/>
</dbReference>
<evidence type="ECO:0000256" key="3">
    <source>
        <dbReference type="ARBA" id="ARBA00022679"/>
    </source>
</evidence>
<dbReference type="Pfam" id="PF17917">
    <property type="entry name" value="RT_RNaseH"/>
    <property type="match status" value="1"/>
</dbReference>
<keyword evidence="2" id="KW-0645">Protease</keyword>
<dbReference type="InterPro" id="IPR000477">
    <property type="entry name" value="RT_dom"/>
</dbReference>
<evidence type="ECO:0000256" key="6">
    <source>
        <dbReference type="ARBA" id="ARBA00022759"/>
    </source>
</evidence>
<dbReference type="InterPro" id="IPR043128">
    <property type="entry name" value="Rev_trsase/Diguanyl_cyclase"/>
</dbReference>
<feature type="region of interest" description="Disordered" evidence="9">
    <location>
        <begin position="69"/>
        <end position="111"/>
    </location>
</feature>
<proteinExistence type="predicted"/>
<evidence type="ECO:0000256" key="4">
    <source>
        <dbReference type="ARBA" id="ARBA00022695"/>
    </source>
</evidence>
<evidence type="ECO:0000256" key="7">
    <source>
        <dbReference type="ARBA" id="ARBA00022801"/>
    </source>
</evidence>
<dbReference type="GO" id="GO:0004519">
    <property type="term" value="F:endonuclease activity"/>
    <property type="evidence" value="ECO:0007669"/>
    <property type="project" value="UniProtKB-KW"/>
</dbReference>
<dbReference type="FunFam" id="3.30.70.270:FF:000020">
    <property type="entry name" value="Transposon Tf2-6 polyprotein-like Protein"/>
    <property type="match status" value="1"/>
</dbReference>
<dbReference type="GO" id="GO:0008233">
    <property type="term" value="F:peptidase activity"/>
    <property type="evidence" value="ECO:0007669"/>
    <property type="project" value="UniProtKB-KW"/>
</dbReference>
<dbReference type="Pfam" id="PF08284">
    <property type="entry name" value="RVP_2"/>
    <property type="match status" value="1"/>
</dbReference>
<evidence type="ECO:0000313" key="11">
    <source>
        <dbReference type="Proteomes" id="UP001515500"/>
    </source>
</evidence>
<dbReference type="PANTHER" id="PTHR37984:SF5">
    <property type="entry name" value="PROTEIN NYNRIN-LIKE"/>
    <property type="match status" value="1"/>
</dbReference>